<proteinExistence type="inferred from homology"/>
<feature type="compositionally biased region" description="Acidic residues" evidence="7">
    <location>
        <begin position="381"/>
        <end position="400"/>
    </location>
</feature>
<keyword evidence="4" id="KW-1015">Disulfide bond</keyword>
<dbReference type="FunFam" id="3.10.50.10:FF:000001">
    <property type="entry name" value="Chitinase 3-like 1"/>
    <property type="match status" value="1"/>
</dbReference>
<dbReference type="Proteomes" id="UP001487740">
    <property type="component" value="Unassembled WGS sequence"/>
</dbReference>
<dbReference type="FunFam" id="3.20.20.80:FF:000097">
    <property type="entry name" value="Probable chitinase 2"/>
    <property type="match status" value="1"/>
</dbReference>
<dbReference type="Gene3D" id="3.20.20.80">
    <property type="entry name" value="Glycosidases"/>
    <property type="match status" value="1"/>
</dbReference>
<feature type="compositionally biased region" description="Low complexity" evidence="7">
    <location>
        <begin position="431"/>
        <end position="451"/>
    </location>
</feature>
<dbReference type="PANTHER" id="PTHR11177">
    <property type="entry name" value="CHITINASE"/>
    <property type="match status" value="1"/>
</dbReference>
<dbReference type="InterPro" id="IPR017853">
    <property type="entry name" value="GH"/>
</dbReference>
<dbReference type="AlphaFoldDB" id="A0AAW0TL12"/>
<gene>
    <name evidence="10" type="ORF">O3P69_018048</name>
</gene>
<evidence type="ECO:0000256" key="5">
    <source>
        <dbReference type="ARBA" id="ARBA00023295"/>
    </source>
</evidence>
<feature type="compositionally biased region" description="Basic residues" evidence="7">
    <location>
        <begin position="708"/>
        <end position="717"/>
    </location>
</feature>
<feature type="domain" description="GH18" evidence="9">
    <location>
        <begin position="23"/>
        <end position="419"/>
    </location>
</feature>
<dbReference type="GO" id="GO:0006032">
    <property type="term" value="P:chitin catabolic process"/>
    <property type="evidence" value="ECO:0007669"/>
    <property type="project" value="UniProtKB-ARBA"/>
</dbReference>
<comment type="similarity">
    <text evidence="1">Belongs to the glycosyl hydrolase 18 family. Chitinase class II subfamily.</text>
</comment>
<dbReference type="Pfam" id="PF01607">
    <property type="entry name" value="CBM_14"/>
    <property type="match status" value="1"/>
</dbReference>
<evidence type="ECO:0000256" key="1">
    <source>
        <dbReference type="ARBA" id="ARBA00009121"/>
    </source>
</evidence>
<dbReference type="Gene3D" id="2.170.140.10">
    <property type="entry name" value="Chitin binding domain"/>
    <property type="match status" value="1"/>
</dbReference>
<comment type="caution">
    <text evidence="10">The sequence shown here is derived from an EMBL/GenBank/DDBJ whole genome shotgun (WGS) entry which is preliminary data.</text>
</comment>
<dbReference type="EMBL" id="JARAKH010000030">
    <property type="protein sequence ID" value="KAK8387122.1"/>
    <property type="molecule type" value="Genomic_DNA"/>
</dbReference>
<evidence type="ECO:0000313" key="10">
    <source>
        <dbReference type="EMBL" id="KAK8387122.1"/>
    </source>
</evidence>
<feature type="compositionally biased region" description="Basic and acidic residues" evidence="7">
    <location>
        <begin position="693"/>
        <end position="707"/>
    </location>
</feature>
<accession>A0AAW0TL12</accession>
<dbReference type="PANTHER" id="PTHR11177:SF360">
    <property type="entry name" value="CHITINASE 4-RELATED"/>
    <property type="match status" value="1"/>
</dbReference>
<evidence type="ECO:0000256" key="2">
    <source>
        <dbReference type="ARBA" id="ARBA00022669"/>
    </source>
</evidence>
<keyword evidence="11" id="KW-1185">Reference proteome</keyword>
<evidence type="ECO:0000256" key="4">
    <source>
        <dbReference type="ARBA" id="ARBA00023157"/>
    </source>
</evidence>
<dbReference type="InterPro" id="IPR001579">
    <property type="entry name" value="Glyco_hydro_18_chit_AS"/>
</dbReference>
<feature type="region of interest" description="Disordered" evidence="7">
    <location>
        <begin position="378"/>
        <end position="468"/>
    </location>
</feature>
<dbReference type="SUPFAM" id="SSF51445">
    <property type="entry name" value="(Trans)glycosidases"/>
    <property type="match status" value="1"/>
</dbReference>
<evidence type="ECO:0008006" key="12">
    <source>
        <dbReference type="Google" id="ProtNLM"/>
    </source>
</evidence>
<evidence type="ECO:0000256" key="6">
    <source>
        <dbReference type="RuleBase" id="RU000489"/>
    </source>
</evidence>
<dbReference type="InterPro" id="IPR050314">
    <property type="entry name" value="Glycosyl_Hydrlase_18"/>
</dbReference>
<dbReference type="SMART" id="SM00636">
    <property type="entry name" value="Glyco_18"/>
    <property type="match status" value="1"/>
</dbReference>
<dbReference type="PROSITE" id="PS50940">
    <property type="entry name" value="CHIT_BIND_II"/>
    <property type="match status" value="1"/>
</dbReference>
<dbReference type="PROSITE" id="PS51910">
    <property type="entry name" value="GH18_2"/>
    <property type="match status" value="1"/>
</dbReference>
<dbReference type="GO" id="GO:0004568">
    <property type="term" value="F:chitinase activity"/>
    <property type="evidence" value="ECO:0007669"/>
    <property type="project" value="UniProtKB-ARBA"/>
</dbReference>
<evidence type="ECO:0000259" key="8">
    <source>
        <dbReference type="PROSITE" id="PS50940"/>
    </source>
</evidence>
<dbReference type="Gene3D" id="3.10.50.10">
    <property type="match status" value="1"/>
</dbReference>
<dbReference type="InterPro" id="IPR029070">
    <property type="entry name" value="Chitinase_insertion_sf"/>
</dbReference>
<keyword evidence="3 6" id="KW-0378">Hydrolase</keyword>
<protein>
    <recommendedName>
        <fullName evidence="12">Chitinase</fullName>
    </recommendedName>
</protein>
<keyword evidence="5 6" id="KW-0326">Glycosidase</keyword>
<feature type="region of interest" description="Disordered" evidence="7">
    <location>
        <begin position="693"/>
        <end position="717"/>
    </location>
</feature>
<dbReference type="GO" id="GO:0008061">
    <property type="term" value="F:chitin binding"/>
    <property type="evidence" value="ECO:0007669"/>
    <property type="project" value="UniProtKB-KW"/>
</dbReference>
<dbReference type="PROSITE" id="PS01095">
    <property type="entry name" value="GH18_1"/>
    <property type="match status" value="1"/>
</dbReference>
<evidence type="ECO:0000256" key="7">
    <source>
        <dbReference type="SAM" id="MobiDB-lite"/>
    </source>
</evidence>
<dbReference type="InterPro" id="IPR011583">
    <property type="entry name" value="Chitinase_II/V-like_cat"/>
</dbReference>
<organism evidence="10 11">
    <name type="scientific">Scylla paramamosain</name>
    <name type="common">Mud crab</name>
    <dbReference type="NCBI Taxonomy" id="85552"/>
    <lineage>
        <taxon>Eukaryota</taxon>
        <taxon>Metazoa</taxon>
        <taxon>Ecdysozoa</taxon>
        <taxon>Arthropoda</taxon>
        <taxon>Crustacea</taxon>
        <taxon>Multicrustacea</taxon>
        <taxon>Malacostraca</taxon>
        <taxon>Eumalacostraca</taxon>
        <taxon>Eucarida</taxon>
        <taxon>Decapoda</taxon>
        <taxon>Pleocyemata</taxon>
        <taxon>Brachyura</taxon>
        <taxon>Eubrachyura</taxon>
        <taxon>Portunoidea</taxon>
        <taxon>Portunidae</taxon>
        <taxon>Portuninae</taxon>
        <taxon>Scylla</taxon>
    </lineage>
</organism>
<reference evidence="10 11" key="1">
    <citation type="submission" date="2023-03" db="EMBL/GenBank/DDBJ databases">
        <title>High-quality genome of Scylla paramamosain provides insights in environmental adaptation.</title>
        <authorList>
            <person name="Zhang L."/>
        </authorList>
    </citation>
    <scope>NUCLEOTIDE SEQUENCE [LARGE SCALE GENOMIC DNA]</scope>
    <source>
        <strain evidence="10">LZ_2023a</strain>
        <tissue evidence="10">Muscle</tissue>
    </source>
</reference>
<name>A0AAW0TL12_SCYPA</name>
<evidence type="ECO:0000259" key="9">
    <source>
        <dbReference type="PROSITE" id="PS51910"/>
    </source>
</evidence>
<feature type="domain" description="Chitin-binding type-2" evidence="8">
    <location>
        <begin position="462"/>
        <end position="522"/>
    </location>
</feature>
<keyword evidence="2" id="KW-0147">Chitin-binding</keyword>
<feature type="compositionally biased region" description="Pro residues" evidence="7">
    <location>
        <begin position="452"/>
        <end position="462"/>
    </location>
</feature>
<dbReference type="CDD" id="cd02872">
    <property type="entry name" value="GH18_chitolectin_chitotriosidase"/>
    <property type="match status" value="1"/>
</dbReference>
<dbReference type="InterPro" id="IPR002557">
    <property type="entry name" value="Chitin-bd_dom"/>
</dbReference>
<evidence type="ECO:0000313" key="11">
    <source>
        <dbReference type="Proteomes" id="UP001487740"/>
    </source>
</evidence>
<dbReference type="SUPFAM" id="SSF57625">
    <property type="entry name" value="Invertebrate chitin-binding proteins"/>
    <property type="match status" value="1"/>
</dbReference>
<evidence type="ECO:0000256" key="3">
    <source>
        <dbReference type="ARBA" id="ARBA00022801"/>
    </source>
</evidence>
<dbReference type="GO" id="GO:0005576">
    <property type="term" value="C:extracellular region"/>
    <property type="evidence" value="ECO:0007669"/>
    <property type="project" value="InterPro"/>
</dbReference>
<dbReference type="GO" id="GO:0005975">
    <property type="term" value="P:carbohydrate metabolic process"/>
    <property type="evidence" value="ECO:0007669"/>
    <property type="project" value="InterPro"/>
</dbReference>
<sequence>MTQRGRRRLATPAYNITAPMKEPVMACYFGSWAVYRPGLGKFDVEDIDPFLCTHALYAFAGLQASTGTIVSLDPYNDLYDNYGKGGYIRFTSLKKINPDLKTLLSIGGWNEGSIKYSMMVSSATSRATFITSCVKFLLKYGFDGLDLDWEYPTMRGGKPEDKVNFVLLLQEMKASFNQHNLLLTSAVSAGKATIDLAYNVTALASHLDYVFLMAYDFHGTWEKYAHHHSPLYAYKEDKGATKTLNVNFAVRYWIQMGLPPSHLVMGIGLYGRCFTLAKAEDHDVYAPAPQPGLPGPYTRSPGMLGYNEVCEKQLTEKWSVVRDKNMVAPYAYCGRQWCGYDDVKSVTVKTKYIKSLGLAGAMVWSIETDDFHGTCQAAQGEEGDVREDEGDEGSEEEDTTEDKKTFPLITTIREILRDGRPIPRPTPPPATISTPTTTNTTTTTSTTTSTTTPPPGPPPPPSTICHREGLNRDPAGDCTIFYICHQVGQRWLAWLFHCPPGTRFVEEMQACDFPDGHSACPLLPPVTDPTTPLPFQHPLPLIPQLIFPLQLPHNPSLPSTIIASHASLSPPHRPVLSPTQPLKKVGEGDGGGSVGGGLVGGRVGLSYPGNTEKVGRLSDALHGGETMEKAYWNMTSCLRLFDDGGRRIFEEEAGMNTTEGWEEERRGEKNSENALHFSANALVLRLSRLLQGHENREKGERVTEKREGVKRKYRGEE</sequence>
<dbReference type="Pfam" id="PF00704">
    <property type="entry name" value="Glyco_hydro_18"/>
    <property type="match status" value="1"/>
</dbReference>
<dbReference type="InterPro" id="IPR001223">
    <property type="entry name" value="Glyco_hydro18_cat"/>
</dbReference>
<dbReference type="SUPFAM" id="SSF54556">
    <property type="entry name" value="Chitinase insertion domain"/>
    <property type="match status" value="1"/>
</dbReference>
<dbReference type="InterPro" id="IPR036508">
    <property type="entry name" value="Chitin-bd_dom_sf"/>
</dbReference>